<organism evidence="2 3">
    <name type="scientific">Mucilaginibacter boryungensis</name>
    <dbReference type="NCBI Taxonomy" id="768480"/>
    <lineage>
        <taxon>Bacteria</taxon>
        <taxon>Pseudomonadati</taxon>
        <taxon>Bacteroidota</taxon>
        <taxon>Sphingobacteriia</taxon>
        <taxon>Sphingobacteriales</taxon>
        <taxon>Sphingobacteriaceae</taxon>
        <taxon>Mucilaginibacter</taxon>
    </lineage>
</organism>
<evidence type="ECO:0000313" key="3">
    <source>
        <dbReference type="Proteomes" id="UP000632774"/>
    </source>
</evidence>
<feature type="transmembrane region" description="Helical" evidence="1">
    <location>
        <begin position="263"/>
        <end position="285"/>
    </location>
</feature>
<accession>A0ABR9XCV4</accession>
<gene>
    <name evidence="2" type="ORF">IRJ18_01750</name>
</gene>
<feature type="transmembrane region" description="Helical" evidence="1">
    <location>
        <begin position="240"/>
        <end position="257"/>
    </location>
</feature>
<proteinExistence type="predicted"/>
<keyword evidence="1" id="KW-0812">Transmembrane</keyword>
<evidence type="ECO:0000313" key="2">
    <source>
        <dbReference type="EMBL" id="MBE9665066.1"/>
    </source>
</evidence>
<comment type="caution">
    <text evidence="2">The sequence shown here is derived from an EMBL/GenBank/DDBJ whole genome shotgun (WGS) entry which is preliminary data.</text>
</comment>
<reference evidence="2 3" key="1">
    <citation type="submission" date="2020-10" db="EMBL/GenBank/DDBJ databases">
        <title>Mucilaginibacter mali sp. nov., isolated from rhizosphere soil of apple orchard.</title>
        <authorList>
            <person name="Lee J.-S."/>
            <person name="Kim H.S."/>
            <person name="Kim J.-S."/>
        </authorList>
    </citation>
    <scope>NUCLEOTIDE SEQUENCE [LARGE SCALE GENOMIC DNA]</scope>
    <source>
        <strain evidence="2 3">KCTC 23157</strain>
    </source>
</reference>
<dbReference type="RefSeq" id="WP_194104482.1">
    <property type="nucleotide sequence ID" value="NZ_JADFFM010000001.1"/>
</dbReference>
<feature type="transmembrane region" description="Helical" evidence="1">
    <location>
        <begin position="90"/>
        <end position="117"/>
    </location>
</feature>
<dbReference type="EMBL" id="JADFFM010000001">
    <property type="protein sequence ID" value="MBE9665066.1"/>
    <property type="molecule type" value="Genomic_DNA"/>
</dbReference>
<feature type="transmembrane region" description="Helical" evidence="1">
    <location>
        <begin position="61"/>
        <end position="78"/>
    </location>
</feature>
<sequence>MKAQFLFPRFFRYIGYLLALPGFVLGYFVVYQKYQIAALSFEIRKQRTLLLSTTENFTNELALTLVIAGLLFIAFSKIKKEDELTGKIRLNALYWAILTNFCGFAIFMALSFINFLFKIEPITQLLNAINSGDAFLIYNFYTPLVIFIGRFNYLIYRNKADCKVPEIHLLKHAPYNIIGKGLSLIIIGIITFNLVFTQNNTVDNIYWVLPLTLLLWVYAKEKNEDEYINALRLDAMQIAVYTNYIILLLSNFFFYGIDFLMIQIINFVTIPLIFQIRFQYLLFYLRRQDARNKLNLSCL</sequence>
<evidence type="ECO:0000256" key="1">
    <source>
        <dbReference type="SAM" id="Phobius"/>
    </source>
</evidence>
<name>A0ABR9XCV4_9SPHI</name>
<feature type="transmembrane region" description="Helical" evidence="1">
    <location>
        <begin position="202"/>
        <end position="219"/>
    </location>
</feature>
<dbReference type="Proteomes" id="UP000632774">
    <property type="component" value="Unassembled WGS sequence"/>
</dbReference>
<protein>
    <submittedName>
        <fullName evidence="2">Uncharacterized protein</fullName>
    </submittedName>
</protein>
<feature type="transmembrane region" description="Helical" evidence="1">
    <location>
        <begin position="177"/>
        <end position="196"/>
    </location>
</feature>
<feature type="transmembrane region" description="Helical" evidence="1">
    <location>
        <begin position="12"/>
        <end position="31"/>
    </location>
</feature>
<keyword evidence="1" id="KW-1133">Transmembrane helix</keyword>
<keyword evidence="1" id="KW-0472">Membrane</keyword>
<keyword evidence="3" id="KW-1185">Reference proteome</keyword>
<feature type="transmembrane region" description="Helical" evidence="1">
    <location>
        <begin position="137"/>
        <end position="156"/>
    </location>
</feature>